<dbReference type="Gene3D" id="2.30.30.40">
    <property type="entry name" value="SH3 Domains"/>
    <property type="match status" value="1"/>
</dbReference>
<dbReference type="PANTHER" id="PTHR46066:SF2">
    <property type="entry name" value="CHITINASE DOMAIN-CONTAINING PROTEIN 1"/>
    <property type="match status" value="1"/>
</dbReference>
<dbReference type="Proteomes" id="UP000005850">
    <property type="component" value="Chromosome"/>
</dbReference>
<organism evidence="3 4">
    <name type="scientific">Brevibacillus laterosporus LMG 15441</name>
    <dbReference type="NCBI Taxonomy" id="1042163"/>
    <lineage>
        <taxon>Bacteria</taxon>
        <taxon>Bacillati</taxon>
        <taxon>Bacillota</taxon>
        <taxon>Bacilli</taxon>
        <taxon>Bacillales</taxon>
        <taxon>Paenibacillaceae</taxon>
        <taxon>Brevibacillus</taxon>
    </lineage>
</organism>
<evidence type="ECO:0000313" key="3">
    <source>
        <dbReference type="EMBL" id="AIG25113.1"/>
    </source>
</evidence>
<dbReference type="Gene3D" id="3.10.50.10">
    <property type="match status" value="1"/>
</dbReference>
<dbReference type="InterPro" id="IPR036582">
    <property type="entry name" value="Mao_N_sf"/>
</dbReference>
<dbReference type="HOGENOM" id="CLU_020253_0_0_9"/>
<dbReference type="Gene3D" id="3.20.20.80">
    <property type="entry name" value="Glycosidases"/>
    <property type="match status" value="1"/>
</dbReference>
<dbReference type="EMBL" id="CP007806">
    <property type="protein sequence ID" value="AIG25113.1"/>
    <property type="molecule type" value="Genomic_DNA"/>
</dbReference>
<gene>
    <name evidence="3" type="primary">yaaH_1</name>
    <name evidence="3" type="ORF">BRLA_c007550</name>
</gene>
<dbReference type="PANTHER" id="PTHR46066">
    <property type="entry name" value="CHITINASE DOMAIN-CONTAINING PROTEIN 1 FAMILY MEMBER"/>
    <property type="match status" value="1"/>
</dbReference>
<evidence type="ECO:0000259" key="2">
    <source>
        <dbReference type="PROSITE" id="PS51910"/>
    </source>
</evidence>
<keyword evidence="4" id="KW-1185">Reference proteome</keyword>
<dbReference type="PROSITE" id="PS51910">
    <property type="entry name" value="GH18_2"/>
    <property type="match status" value="1"/>
</dbReference>
<dbReference type="InterPro" id="IPR012854">
    <property type="entry name" value="Cu_amine_oxidase-like_N"/>
</dbReference>
<dbReference type="SUPFAM" id="SSF51445">
    <property type="entry name" value="(Trans)glycosidases"/>
    <property type="match status" value="1"/>
</dbReference>
<dbReference type="Gene3D" id="3.30.457.10">
    <property type="entry name" value="Copper amine oxidase-like, N-terminal domain"/>
    <property type="match status" value="1"/>
</dbReference>
<dbReference type="GO" id="GO:0008061">
    <property type="term" value="F:chitin binding"/>
    <property type="evidence" value="ECO:0007669"/>
    <property type="project" value="InterPro"/>
</dbReference>
<dbReference type="InterPro" id="IPR011583">
    <property type="entry name" value="Chitinase_II/V-like_cat"/>
</dbReference>
<dbReference type="Pfam" id="PF08239">
    <property type="entry name" value="SH3_3"/>
    <property type="match status" value="1"/>
</dbReference>
<feature type="transmembrane region" description="Helical" evidence="1">
    <location>
        <begin position="20"/>
        <end position="41"/>
    </location>
</feature>
<dbReference type="InterPro" id="IPR029070">
    <property type="entry name" value="Chitinase_insertion_sf"/>
</dbReference>
<dbReference type="Pfam" id="PF07833">
    <property type="entry name" value="Cu_amine_oxidN1"/>
    <property type="match status" value="1"/>
</dbReference>
<proteinExistence type="predicted"/>
<dbReference type="Pfam" id="PF00704">
    <property type="entry name" value="Glyco_hydro_18"/>
    <property type="match status" value="1"/>
</dbReference>
<keyword evidence="1" id="KW-0472">Membrane</keyword>
<accession>A0A075R1J8</accession>
<dbReference type="eggNOG" id="COG3858">
    <property type="taxonomic scope" value="Bacteria"/>
</dbReference>
<keyword evidence="1" id="KW-0812">Transmembrane</keyword>
<reference evidence="3 4" key="1">
    <citation type="journal article" date="2011" name="J. Bacteriol.">
        <title>Genome sequence of Brevibacillus laterosporus LMG 15441, a pathogen of invertebrates.</title>
        <authorList>
            <person name="Djukic M."/>
            <person name="Poehlein A."/>
            <person name="Thurmer A."/>
            <person name="Daniel R."/>
        </authorList>
    </citation>
    <scope>NUCLEOTIDE SEQUENCE [LARGE SCALE GENOMIC DNA]</scope>
    <source>
        <strain evidence="3 4">LMG 15441</strain>
    </source>
</reference>
<dbReference type="SMART" id="SM00636">
    <property type="entry name" value="Glyco_18"/>
    <property type="match status" value="1"/>
</dbReference>
<dbReference type="STRING" id="1042163.BRLA_c007550"/>
<feature type="domain" description="GH18" evidence="2">
    <location>
        <begin position="261"/>
        <end position="578"/>
    </location>
</feature>
<dbReference type="KEGG" id="blr:BRLA_c007550"/>
<evidence type="ECO:0000256" key="1">
    <source>
        <dbReference type="SAM" id="Phobius"/>
    </source>
</evidence>
<sequence>MSIHVETSQRPRRKRRRNRLLPKLLFLVILAVVGYFIWMYVQYGSHQRVIPYDGRQQVIVHKGKAVLQSYQMKEDEVLLPFSFLKEQIDQHLFWDEPSRSVIITTKDKVIQMPSEKLQAFVNKKPVDLRVPVTIIDGEKYVPVSPLEKIYGIHLRKMEGKDIISVENNGDTIQQGQVISEKDKTLPMRLDATKESPIVSDLVDGQKVTILNETNGWYHLLSNEGVLGYLPMDQVKKLDSYQVEVNVDTPKERNTAWKPDGQKLNVVWEQVVNRNPKLDSIPKMSGLHVVAPTWFELKDAKGTVGNKADASYVRWAHREGYKVWAVVSNGFNPDWTKSMLSDFETRQKMITQIVQYANLYQVDGINIDFEDVYLDDKQRFVQFVRELTPYLHEQELTVSVDVTMMHGSDRWSNFLDRKALAEAVDYTMLMAYDEHWGSSPVAGSVASLPWVENGLKQVLTEVPKEKLLLGMPFYTRLWKEVKQDDGSVKVSSRALYMSGAKKWMEERNLKATYDEATGQNYVSYFDKQENATYKMWLEDETSLKKRIEVSKKYDLAGVASWRRGFEEPEIWQHIHSNLN</sequence>
<evidence type="ECO:0000313" key="4">
    <source>
        <dbReference type="Proteomes" id="UP000005850"/>
    </source>
</evidence>
<dbReference type="InterPro" id="IPR001223">
    <property type="entry name" value="Glyco_hydro18_cat"/>
</dbReference>
<dbReference type="AlphaFoldDB" id="A0A075R1J8"/>
<keyword evidence="1" id="KW-1133">Transmembrane helix</keyword>
<dbReference type="SUPFAM" id="SSF55383">
    <property type="entry name" value="Copper amine oxidase, domain N"/>
    <property type="match status" value="1"/>
</dbReference>
<protein>
    <submittedName>
        <fullName evidence="3">Spore germination protein YaaH</fullName>
    </submittedName>
</protein>
<name>A0A075R1J8_BRELA</name>
<dbReference type="InterPro" id="IPR003646">
    <property type="entry name" value="SH3-like_bac-type"/>
</dbReference>
<dbReference type="GO" id="GO:0005975">
    <property type="term" value="P:carbohydrate metabolic process"/>
    <property type="evidence" value="ECO:0007669"/>
    <property type="project" value="InterPro"/>
</dbReference>
<dbReference type="InterPro" id="IPR017853">
    <property type="entry name" value="GH"/>
</dbReference>
<dbReference type="RefSeq" id="WP_003335391.1">
    <property type="nucleotide sequence ID" value="NZ_CP007806.1"/>
</dbReference>